<dbReference type="Proteomes" id="UP000182498">
    <property type="component" value="Unassembled WGS sequence"/>
</dbReference>
<reference evidence="3" key="1">
    <citation type="submission" date="2015-11" db="EMBL/GenBank/DDBJ databases">
        <authorList>
            <person name="Dugat-Bony E."/>
        </authorList>
    </citation>
    <scope>NUCLEOTIDE SEQUENCE [LARGE SCALE GENOMIC DNA]</scope>
    <source>
        <strain evidence="3">Mu292</strain>
    </source>
</reference>
<evidence type="ECO:0008006" key="4">
    <source>
        <dbReference type="Google" id="ProtNLM"/>
    </source>
</evidence>
<keyword evidence="3" id="KW-1185">Reference proteome</keyword>
<feature type="transmembrane region" description="Helical" evidence="1">
    <location>
        <begin position="124"/>
        <end position="143"/>
    </location>
</feature>
<feature type="transmembrane region" description="Helical" evidence="1">
    <location>
        <begin position="91"/>
        <end position="112"/>
    </location>
</feature>
<organism evidence="2 3">
    <name type="scientific">Corynebacterium variabile</name>
    <dbReference type="NCBI Taxonomy" id="1727"/>
    <lineage>
        <taxon>Bacteria</taxon>
        <taxon>Bacillati</taxon>
        <taxon>Actinomycetota</taxon>
        <taxon>Actinomycetes</taxon>
        <taxon>Mycobacteriales</taxon>
        <taxon>Corynebacteriaceae</taxon>
        <taxon>Corynebacterium</taxon>
    </lineage>
</organism>
<feature type="transmembrane region" description="Helical" evidence="1">
    <location>
        <begin position="60"/>
        <end position="85"/>
    </location>
</feature>
<evidence type="ECO:0000313" key="3">
    <source>
        <dbReference type="Proteomes" id="UP000182498"/>
    </source>
</evidence>
<gene>
    <name evidence="2" type="ORF">CVAR292_01721</name>
</gene>
<feature type="transmembrane region" description="Helical" evidence="1">
    <location>
        <begin position="356"/>
        <end position="376"/>
    </location>
</feature>
<evidence type="ECO:0000313" key="2">
    <source>
        <dbReference type="EMBL" id="CUU66377.1"/>
    </source>
</evidence>
<dbReference type="EMBL" id="FAUH01000011">
    <property type="protein sequence ID" value="CUU66377.1"/>
    <property type="molecule type" value="Genomic_DNA"/>
</dbReference>
<name>A0A0X2NLL0_9CORY</name>
<feature type="transmembrane region" description="Helical" evidence="1">
    <location>
        <begin position="149"/>
        <end position="166"/>
    </location>
</feature>
<feature type="transmembrane region" description="Helical" evidence="1">
    <location>
        <begin position="271"/>
        <end position="294"/>
    </location>
</feature>
<keyword evidence="1" id="KW-0472">Membrane</keyword>
<keyword evidence="1" id="KW-0812">Transmembrane</keyword>
<feature type="transmembrane region" description="Helical" evidence="1">
    <location>
        <begin position="334"/>
        <end position="350"/>
    </location>
</feature>
<dbReference type="AlphaFoldDB" id="A0A0X2NLL0"/>
<dbReference type="RefSeq" id="WP_073884186.1">
    <property type="nucleotide sequence ID" value="NZ_FAUH01000011.1"/>
</dbReference>
<proteinExistence type="predicted"/>
<evidence type="ECO:0000256" key="1">
    <source>
        <dbReference type="SAM" id="Phobius"/>
    </source>
</evidence>
<sequence length="383" mass="40593">MGGALFGQGLNFLAMLLPIVGGETGQLAYLMLPMALATVLSRTSILGFHSRYLTVPGERVRTATAVSAASLSVTTLLCVLAGAVVAPVRDVALWTGLLVVTNGLYLMSVTVATREQRMDVYSTARLAFGVTNIIITTLVVFIVPFEAGLIVAAAVNPLVGTVLILARTENRIVPSTVSDLPRMLDREHRFYLAGSGRATGGVLLAEVGFQFQGFITPFLGPYQEIWAVVVRLTGGFGTLVQQIIAPPCEAKLAGCIRADDREGTRVWFKKIILIGAGLGIGSAVVQTAAILLFLPDDDAVTIGSLIAVSVFCLFGLPAAMSGKIPLMKGLTRPYLAWSGTRLALLLPLLLLRGVYLFVAVIAVMSVTSVIIIWISARPIRAGQ</sequence>
<accession>A0A0X2NLL0</accession>
<feature type="transmembrane region" description="Helical" evidence="1">
    <location>
        <begin position="300"/>
        <end position="322"/>
    </location>
</feature>
<keyword evidence="1" id="KW-1133">Transmembrane helix</keyword>
<dbReference type="OrthoDB" id="4396026at2"/>
<protein>
    <recommendedName>
        <fullName evidence="4">Membrane protein involved in the export of O-antigen and teichoic acid</fullName>
    </recommendedName>
</protein>